<dbReference type="Pfam" id="PF01599">
    <property type="entry name" value="Ribosomal_S27"/>
    <property type="match status" value="1"/>
</dbReference>
<dbReference type="EMBL" id="JADFTS010000002">
    <property type="protein sequence ID" value="KAF9622410.1"/>
    <property type="molecule type" value="Genomic_DNA"/>
</dbReference>
<accession>A0A835IR90</accession>
<dbReference type="OrthoDB" id="1649877at2759"/>
<dbReference type="SUPFAM" id="SSF57829">
    <property type="entry name" value="Zn-binding ribosomal proteins"/>
    <property type="match status" value="1"/>
</dbReference>
<name>A0A835IR90_9MAGN</name>
<feature type="domain" description="Small ribosomal subunit protein eS31" evidence="4">
    <location>
        <begin position="86"/>
        <end position="131"/>
    </location>
</feature>
<evidence type="ECO:0000313" key="5">
    <source>
        <dbReference type="EMBL" id="KAF9622410.1"/>
    </source>
</evidence>
<sequence length="140" mass="15672">MLSRGLKETEVVPHERTCLINTCVGRPLLLYVSITETALGAVLAQHDDKKSTYNHMKASYKGKGRTINTIRNSGVLGYQSYIVKVVRMFYKVDDSGKVQKLRKECPNQECGAGTFMANHFDRHYCGKCGLTYVYQKAGGD</sequence>
<evidence type="ECO:0000256" key="2">
    <source>
        <dbReference type="ARBA" id="ARBA00022980"/>
    </source>
</evidence>
<evidence type="ECO:0000313" key="6">
    <source>
        <dbReference type="Proteomes" id="UP000631114"/>
    </source>
</evidence>
<keyword evidence="1" id="KW-0862">Zinc</keyword>
<dbReference type="GO" id="GO:1990904">
    <property type="term" value="C:ribonucleoprotein complex"/>
    <property type="evidence" value="ECO:0007669"/>
    <property type="project" value="UniProtKB-KW"/>
</dbReference>
<keyword evidence="6" id="KW-1185">Reference proteome</keyword>
<evidence type="ECO:0000256" key="1">
    <source>
        <dbReference type="ARBA" id="ARBA00022833"/>
    </source>
</evidence>
<evidence type="ECO:0000256" key="3">
    <source>
        <dbReference type="ARBA" id="ARBA00023274"/>
    </source>
</evidence>
<dbReference type="GO" id="GO:0005840">
    <property type="term" value="C:ribosome"/>
    <property type="evidence" value="ECO:0007669"/>
    <property type="project" value="UniProtKB-KW"/>
</dbReference>
<dbReference type="InterPro" id="IPR038582">
    <property type="entry name" value="Ribosomal_eS31_euk-type_sf"/>
</dbReference>
<dbReference type="GO" id="GO:0003735">
    <property type="term" value="F:structural constituent of ribosome"/>
    <property type="evidence" value="ECO:0007669"/>
    <property type="project" value="InterPro"/>
</dbReference>
<dbReference type="SMART" id="SM01402">
    <property type="entry name" value="Ribosomal_S27"/>
    <property type="match status" value="1"/>
</dbReference>
<proteinExistence type="predicted"/>
<dbReference type="Proteomes" id="UP000631114">
    <property type="component" value="Unassembled WGS sequence"/>
</dbReference>
<evidence type="ECO:0000259" key="4">
    <source>
        <dbReference type="SMART" id="SM01402"/>
    </source>
</evidence>
<keyword evidence="2" id="KW-0689">Ribosomal protein</keyword>
<dbReference type="Gene3D" id="6.20.50.150">
    <property type="match status" value="1"/>
</dbReference>
<gene>
    <name evidence="5" type="ORF">IFM89_031213</name>
</gene>
<dbReference type="InterPro" id="IPR002906">
    <property type="entry name" value="Ribosomal_eS31"/>
</dbReference>
<organism evidence="5 6">
    <name type="scientific">Coptis chinensis</name>
    <dbReference type="NCBI Taxonomy" id="261450"/>
    <lineage>
        <taxon>Eukaryota</taxon>
        <taxon>Viridiplantae</taxon>
        <taxon>Streptophyta</taxon>
        <taxon>Embryophyta</taxon>
        <taxon>Tracheophyta</taxon>
        <taxon>Spermatophyta</taxon>
        <taxon>Magnoliopsida</taxon>
        <taxon>Ranunculales</taxon>
        <taxon>Ranunculaceae</taxon>
        <taxon>Coptidoideae</taxon>
        <taxon>Coptis</taxon>
    </lineage>
</organism>
<reference evidence="5 6" key="1">
    <citation type="submission" date="2020-10" db="EMBL/GenBank/DDBJ databases">
        <title>The Coptis chinensis genome and diversification of protoberbering-type alkaloids.</title>
        <authorList>
            <person name="Wang B."/>
            <person name="Shu S."/>
            <person name="Song C."/>
            <person name="Liu Y."/>
        </authorList>
    </citation>
    <scope>NUCLEOTIDE SEQUENCE [LARGE SCALE GENOMIC DNA]</scope>
    <source>
        <strain evidence="5">HL-2020</strain>
        <tissue evidence="5">Leaf</tissue>
    </source>
</reference>
<keyword evidence="3" id="KW-0687">Ribonucleoprotein</keyword>
<protein>
    <recommendedName>
        <fullName evidence="4">Small ribosomal subunit protein eS31 domain-containing protein</fullName>
    </recommendedName>
</protein>
<dbReference type="InterPro" id="IPR011332">
    <property type="entry name" value="Ribosomal_zn-bd"/>
</dbReference>
<dbReference type="AlphaFoldDB" id="A0A835IR90"/>
<comment type="caution">
    <text evidence="5">The sequence shown here is derived from an EMBL/GenBank/DDBJ whole genome shotgun (WGS) entry which is preliminary data.</text>
</comment>
<dbReference type="GO" id="GO:0006412">
    <property type="term" value="P:translation"/>
    <property type="evidence" value="ECO:0007669"/>
    <property type="project" value="InterPro"/>
</dbReference>